<feature type="transmembrane region" description="Helical" evidence="1">
    <location>
        <begin position="42"/>
        <end position="59"/>
    </location>
</feature>
<evidence type="ECO:0000256" key="1">
    <source>
        <dbReference type="SAM" id="Phobius"/>
    </source>
</evidence>
<keyword evidence="3" id="KW-1185">Reference proteome</keyword>
<feature type="transmembrane region" description="Helical" evidence="1">
    <location>
        <begin position="13"/>
        <end position="35"/>
    </location>
</feature>
<dbReference type="AlphaFoldDB" id="A0A6P0ULX5"/>
<dbReference type="EMBL" id="JAABOO010000001">
    <property type="protein sequence ID" value="NER12063.1"/>
    <property type="molecule type" value="Genomic_DNA"/>
</dbReference>
<sequence>MKAFFEDLYPFELVLLFLGVFLFLILCAGLIYYIVKKSEIKRLLMFFPIPIIMIAYPSIKEIQIGDYKIAMKEYKQRLLENPEDKEAEEKLREVTEKLEKRASTSEDIKAVSVANLLLGNSEKVIDLTNKAIEKDAAKSNTLSVDGSDTAANTKDNQAVHTLMEINKLASIQEELNRDSTALRDTVLLKRQIQKIEWENPEIRNYLNRKITTKYRSNQ</sequence>
<accession>A0A6P0ULX5</accession>
<proteinExistence type="predicted"/>
<dbReference type="Proteomes" id="UP000468581">
    <property type="component" value="Unassembled WGS sequence"/>
</dbReference>
<keyword evidence="1" id="KW-0472">Membrane</keyword>
<reference evidence="2 3" key="1">
    <citation type="submission" date="2020-01" db="EMBL/GenBank/DDBJ databases">
        <title>Leptobacterium flavescens.</title>
        <authorList>
            <person name="Wang G."/>
        </authorList>
    </citation>
    <scope>NUCLEOTIDE SEQUENCE [LARGE SCALE GENOMIC DNA]</scope>
    <source>
        <strain evidence="2 3">KCTC 22160</strain>
    </source>
</reference>
<evidence type="ECO:0000313" key="3">
    <source>
        <dbReference type="Proteomes" id="UP000468581"/>
    </source>
</evidence>
<keyword evidence="1" id="KW-0812">Transmembrane</keyword>
<dbReference type="RefSeq" id="WP_163605102.1">
    <property type="nucleotide sequence ID" value="NZ_JAABOO010000001.1"/>
</dbReference>
<organism evidence="2 3">
    <name type="scientific">Leptobacterium flavescens</name>
    <dbReference type="NCBI Taxonomy" id="472055"/>
    <lineage>
        <taxon>Bacteria</taxon>
        <taxon>Pseudomonadati</taxon>
        <taxon>Bacteroidota</taxon>
        <taxon>Flavobacteriia</taxon>
        <taxon>Flavobacteriales</taxon>
        <taxon>Flavobacteriaceae</taxon>
        <taxon>Leptobacterium</taxon>
    </lineage>
</organism>
<comment type="caution">
    <text evidence="2">The sequence shown here is derived from an EMBL/GenBank/DDBJ whole genome shotgun (WGS) entry which is preliminary data.</text>
</comment>
<protein>
    <submittedName>
        <fullName evidence="2">Uncharacterized protein</fullName>
    </submittedName>
</protein>
<evidence type="ECO:0000313" key="2">
    <source>
        <dbReference type="EMBL" id="NER12063.1"/>
    </source>
</evidence>
<gene>
    <name evidence="2" type="ORF">GWK08_01295</name>
</gene>
<name>A0A6P0ULX5_9FLAO</name>
<keyword evidence="1" id="KW-1133">Transmembrane helix</keyword>